<protein>
    <submittedName>
        <fullName evidence="3">Universal stress protein</fullName>
    </submittedName>
</protein>
<dbReference type="SUPFAM" id="SSF52402">
    <property type="entry name" value="Adenine nucleotide alpha hydrolases-like"/>
    <property type="match status" value="2"/>
</dbReference>
<dbReference type="PRINTS" id="PR01438">
    <property type="entry name" value="UNVRSLSTRESS"/>
</dbReference>
<dbReference type="CDD" id="cd00293">
    <property type="entry name" value="USP-like"/>
    <property type="match status" value="1"/>
</dbReference>
<comment type="similarity">
    <text evidence="1">Belongs to the universal stress protein A family.</text>
</comment>
<evidence type="ECO:0000313" key="3">
    <source>
        <dbReference type="EMBL" id="MDU9005716.1"/>
    </source>
</evidence>
<evidence type="ECO:0000313" key="4">
    <source>
        <dbReference type="Proteomes" id="UP001255416"/>
    </source>
</evidence>
<name>A0ABU3VHQ5_9RHOB</name>
<dbReference type="Proteomes" id="UP001255416">
    <property type="component" value="Unassembled WGS sequence"/>
</dbReference>
<evidence type="ECO:0000256" key="1">
    <source>
        <dbReference type="ARBA" id="ARBA00008791"/>
    </source>
</evidence>
<dbReference type="Gene3D" id="3.40.50.12370">
    <property type="match status" value="1"/>
</dbReference>
<proteinExistence type="inferred from homology"/>
<sequence>MIRKILVPVRGDGKGDNVLAHAAVLAHRSNSHVVVTHCRARPEDLLPFGVPLPAMFRKQMMKQAEELADVEEAGMRQELKALVAKLGLTLDGARHAGKATAEWVEETGKQVDVIRRHGRLADVIAVPQPDVDRNLGANTLKAALFRTGRPVLMVPNGVEPPDKLCEHVTVAWNGSMEASRAVTMTLPILGAAGKVTILTSGGEPNAATAADLQDYLLAHQIEAGIHRFKGSRKVGPALLASSKEVGADTLIMGAYGDSHEKETVFGGNTQHIVDQAKMPVILVH</sequence>
<comment type="caution">
    <text evidence="3">The sequence shown here is derived from an EMBL/GenBank/DDBJ whole genome shotgun (WGS) entry which is preliminary data.</text>
</comment>
<dbReference type="InterPro" id="IPR006016">
    <property type="entry name" value="UspA"/>
</dbReference>
<dbReference type="Pfam" id="PF00582">
    <property type="entry name" value="Usp"/>
    <property type="match status" value="1"/>
</dbReference>
<dbReference type="PANTHER" id="PTHR46268">
    <property type="entry name" value="STRESS RESPONSE PROTEIN NHAX"/>
    <property type="match status" value="1"/>
</dbReference>
<organism evidence="3 4">
    <name type="scientific">Sedimentitalea todarodis</name>
    <dbReference type="NCBI Taxonomy" id="1631240"/>
    <lineage>
        <taxon>Bacteria</taxon>
        <taxon>Pseudomonadati</taxon>
        <taxon>Pseudomonadota</taxon>
        <taxon>Alphaproteobacteria</taxon>
        <taxon>Rhodobacterales</taxon>
        <taxon>Paracoccaceae</taxon>
        <taxon>Sedimentitalea</taxon>
    </lineage>
</organism>
<dbReference type="RefSeq" id="WP_316779541.1">
    <property type="nucleotide sequence ID" value="NZ_JASMWN010000016.1"/>
</dbReference>
<dbReference type="PANTHER" id="PTHR46268:SF15">
    <property type="entry name" value="UNIVERSAL STRESS PROTEIN HP_0031"/>
    <property type="match status" value="1"/>
</dbReference>
<reference evidence="4" key="1">
    <citation type="submission" date="2023-05" db="EMBL/GenBank/DDBJ databases">
        <title>Sedimentitalea sp. nov. JM2-8.</title>
        <authorList>
            <person name="Huang J."/>
        </authorList>
    </citation>
    <scope>NUCLEOTIDE SEQUENCE [LARGE SCALE GENOMIC DNA]</scope>
    <source>
        <strain evidence="4">KHS03</strain>
    </source>
</reference>
<gene>
    <name evidence="3" type="ORF">QO231_17935</name>
</gene>
<accession>A0ABU3VHQ5</accession>
<evidence type="ECO:0000259" key="2">
    <source>
        <dbReference type="Pfam" id="PF00582"/>
    </source>
</evidence>
<keyword evidence="4" id="KW-1185">Reference proteome</keyword>
<dbReference type="InterPro" id="IPR006015">
    <property type="entry name" value="Universal_stress_UspA"/>
</dbReference>
<feature type="domain" description="UspA" evidence="2">
    <location>
        <begin position="1"/>
        <end position="124"/>
    </location>
</feature>
<dbReference type="EMBL" id="JASMWN010000016">
    <property type="protein sequence ID" value="MDU9005716.1"/>
    <property type="molecule type" value="Genomic_DNA"/>
</dbReference>